<dbReference type="Proteomes" id="UP000886595">
    <property type="component" value="Unassembled WGS sequence"/>
</dbReference>
<comment type="caution">
    <text evidence="1">The sequence shown here is derived from an EMBL/GenBank/DDBJ whole genome shotgun (WGS) entry which is preliminary data.</text>
</comment>
<sequence>MNVSTFVGVIKLVAISRSIRLISSPPLLPMGGGRFSIVGRAPGEIVPSGLWPEESLSARAARSLGVSKSSLLPLRAFVAPRGTLLLAFSVKVSTCFAREATSFPCLSDFF</sequence>
<reference evidence="1 2" key="1">
    <citation type="submission" date="2020-02" db="EMBL/GenBank/DDBJ databases">
        <authorList>
            <person name="Ma Q."/>
            <person name="Huang Y."/>
            <person name="Song X."/>
            <person name="Pei D."/>
        </authorList>
    </citation>
    <scope>NUCLEOTIDE SEQUENCE [LARGE SCALE GENOMIC DNA]</scope>
    <source>
        <strain evidence="1">Sxm20200214</strain>
        <tissue evidence="1">Leaf</tissue>
    </source>
</reference>
<evidence type="ECO:0000313" key="1">
    <source>
        <dbReference type="EMBL" id="KAG2328603.1"/>
    </source>
</evidence>
<proteinExistence type="predicted"/>
<keyword evidence="2" id="KW-1185">Reference proteome</keyword>
<dbReference type="EMBL" id="JAAMPC010000002">
    <property type="protein sequence ID" value="KAG2328603.1"/>
    <property type="molecule type" value="Genomic_DNA"/>
</dbReference>
<accession>A0A8X7WHV6</accession>
<evidence type="ECO:0000313" key="2">
    <source>
        <dbReference type="Proteomes" id="UP000886595"/>
    </source>
</evidence>
<dbReference type="OrthoDB" id="10405288at2759"/>
<dbReference type="AlphaFoldDB" id="A0A8X7WHV6"/>
<protein>
    <submittedName>
        <fullName evidence="1">Uncharacterized protein</fullName>
    </submittedName>
</protein>
<name>A0A8X7WHV6_BRACI</name>
<gene>
    <name evidence="1" type="ORF">Bca52824_011331</name>
</gene>
<organism evidence="1 2">
    <name type="scientific">Brassica carinata</name>
    <name type="common">Ethiopian mustard</name>
    <name type="synonym">Abyssinian cabbage</name>
    <dbReference type="NCBI Taxonomy" id="52824"/>
    <lineage>
        <taxon>Eukaryota</taxon>
        <taxon>Viridiplantae</taxon>
        <taxon>Streptophyta</taxon>
        <taxon>Embryophyta</taxon>
        <taxon>Tracheophyta</taxon>
        <taxon>Spermatophyta</taxon>
        <taxon>Magnoliopsida</taxon>
        <taxon>eudicotyledons</taxon>
        <taxon>Gunneridae</taxon>
        <taxon>Pentapetalae</taxon>
        <taxon>rosids</taxon>
        <taxon>malvids</taxon>
        <taxon>Brassicales</taxon>
        <taxon>Brassicaceae</taxon>
        <taxon>Brassiceae</taxon>
        <taxon>Brassica</taxon>
    </lineage>
</organism>